<comment type="caution">
    <text evidence="3">The sequence shown here is derived from an EMBL/GenBank/DDBJ whole genome shotgun (WGS) entry which is preliminary data.</text>
</comment>
<dbReference type="STRING" id="1192034.CAP_3336"/>
<keyword evidence="3" id="KW-0808">Transferase</keyword>
<dbReference type="InterPro" id="IPR050179">
    <property type="entry name" value="Trans_hexapeptide_repeat"/>
</dbReference>
<dbReference type="InterPro" id="IPR037133">
    <property type="entry name" value="THP_succinylTrfase_N_sf"/>
</dbReference>
<evidence type="ECO:0000313" key="4">
    <source>
        <dbReference type="Proteomes" id="UP000019678"/>
    </source>
</evidence>
<dbReference type="PANTHER" id="PTHR43300:SF10">
    <property type="entry name" value="2,3,4,5-TETRAHYDROPYRIDINE-2,6-DICARBOXYLATE N-ACETYLTRANSFERASE"/>
    <property type="match status" value="1"/>
</dbReference>
<dbReference type="eggNOG" id="COG2171">
    <property type="taxonomic scope" value="Bacteria"/>
</dbReference>
<feature type="domain" description="Tetrahydrodipicolinate-N-succinyltransferase chain A" evidence="2">
    <location>
        <begin position="6"/>
        <end position="69"/>
    </location>
</feature>
<dbReference type="Gene3D" id="1.10.166.10">
    <property type="entry name" value="Tetrahydrodipicolinate-N-succinyltransferase, N-terminal domain"/>
    <property type="match status" value="1"/>
</dbReference>
<evidence type="ECO:0000256" key="1">
    <source>
        <dbReference type="ARBA" id="ARBA00007274"/>
    </source>
</evidence>
<dbReference type="Proteomes" id="UP000019678">
    <property type="component" value="Unassembled WGS sequence"/>
</dbReference>
<dbReference type="RefSeq" id="WP_044241919.1">
    <property type="nucleotide sequence ID" value="NZ_ASRX01000024.1"/>
</dbReference>
<protein>
    <submittedName>
        <fullName evidence="3">2,3,4,5-tetrahydropyridine-2,6-dicarboxylate N-succinyltransferase</fullName>
    </submittedName>
</protein>
<dbReference type="GO" id="GO:0016740">
    <property type="term" value="F:transferase activity"/>
    <property type="evidence" value="ECO:0007669"/>
    <property type="project" value="UniProtKB-KW"/>
</dbReference>
<gene>
    <name evidence="3" type="ORF">CAP_3336</name>
</gene>
<accession>A0A017T853</accession>
<dbReference type="Gene3D" id="2.160.10.10">
    <property type="entry name" value="Hexapeptide repeat proteins"/>
    <property type="match status" value="1"/>
</dbReference>
<dbReference type="Pfam" id="PF14805">
    <property type="entry name" value="THDPS_N_2"/>
    <property type="match status" value="1"/>
</dbReference>
<dbReference type="CDD" id="cd03350">
    <property type="entry name" value="LbH_THP_succinylT"/>
    <property type="match status" value="1"/>
</dbReference>
<comment type="similarity">
    <text evidence="1">Belongs to the transferase hexapeptide repeat family.</text>
</comment>
<dbReference type="Pfam" id="PF14602">
    <property type="entry name" value="Hexapep_2"/>
    <property type="match status" value="1"/>
</dbReference>
<keyword evidence="4" id="KW-1185">Reference proteome</keyword>
<dbReference type="NCBIfam" id="NF008808">
    <property type="entry name" value="PRK11830.1"/>
    <property type="match status" value="1"/>
</dbReference>
<name>A0A017T853_9BACT</name>
<evidence type="ECO:0000313" key="3">
    <source>
        <dbReference type="EMBL" id="EYF05419.1"/>
    </source>
</evidence>
<sequence>MDIDALKPLVEEAYQDRGLLRSATHEEAVLRTIEGLDQGKLRVAERGGVGGAWVTHAWLKQAVLLYFALRKMEVMEVGPFEFHDKIPLKHGLDRAGVRLVPPGAVRYGAFLEPGVIVMPGYVNIGAWVGGGTMVDTWATVGSCAQIGRGCHLSGGVGIGGVLEPPGAQPVIIEDGVFVGSRAIVVEGVVVGEEAVLGAGVVLTSSTAILDVSGSEVVERRGYVPPRSVVIPGTRPKRFPAGEFGVPCALIIGQRSEATDRKVSLNAALRDFGVAV</sequence>
<dbReference type="InterPro" id="IPR011004">
    <property type="entry name" value="Trimer_LpxA-like_sf"/>
</dbReference>
<organism evidence="3 4">
    <name type="scientific">Chondromyces apiculatus DSM 436</name>
    <dbReference type="NCBI Taxonomy" id="1192034"/>
    <lineage>
        <taxon>Bacteria</taxon>
        <taxon>Pseudomonadati</taxon>
        <taxon>Myxococcota</taxon>
        <taxon>Polyangia</taxon>
        <taxon>Polyangiales</taxon>
        <taxon>Polyangiaceae</taxon>
        <taxon>Chondromyces</taxon>
    </lineage>
</organism>
<dbReference type="OrthoDB" id="9775362at2"/>
<dbReference type="AlphaFoldDB" id="A0A017T853"/>
<dbReference type="InterPro" id="IPR001451">
    <property type="entry name" value="Hexapep"/>
</dbReference>
<dbReference type="SUPFAM" id="SSF51161">
    <property type="entry name" value="Trimeric LpxA-like enzymes"/>
    <property type="match status" value="1"/>
</dbReference>
<dbReference type="PANTHER" id="PTHR43300">
    <property type="entry name" value="ACETYLTRANSFERASE"/>
    <property type="match status" value="1"/>
</dbReference>
<evidence type="ECO:0000259" key="2">
    <source>
        <dbReference type="Pfam" id="PF14805"/>
    </source>
</evidence>
<dbReference type="EMBL" id="ASRX01000024">
    <property type="protein sequence ID" value="EYF05419.1"/>
    <property type="molecule type" value="Genomic_DNA"/>
</dbReference>
<reference evidence="3 4" key="1">
    <citation type="submission" date="2013-05" db="EMBL/GenBank/DDBJ databases">
        <title>Genome assembly of Chondromyces apiculatus DSM 436.</title>
        <authorList>
            <person name="Sharma G."/>
            <person name="Khatri I."/>
            <person name="Kaur C."/>
            <person name="Mayilraj S."/>
            <person name="Subramanian S."/>
        </authorList>
    </citation>
    <scope>NUCLEOTIDE SEQUENCE [LARGE SCALE GENOMIC DNA]</scope>
    <source>
        <strain evidence="3 4">DSM 436</strain>
    </source>
</reference>
<dbReference type="InterPro" id="IPR023180">
    <property type="entry name" value="THP_succinylTrfase_dom1"/>
</dbReference>
<proteinExistence type="inferred from homology"/>